<dbReference type="InterPro" id="IPR005227">
    <property type="entry name" value="YqgF"/>
</dbReference>
<evidence type="ECO:0000259" key="6">
    <source>
        <dbReference type="SMART" id="SM00732"/>
    </source>
</evidence>
<dbReference type="Pfam" id="PF03652">
    <property type="entry name" value="RuvX"/>
    <property type="match status" value="1"/>
</dbReference>
<dbReference type="CDD" id="cd16964">
    <property type="entry name" value="YqgF"/>
    <property type="match status" value="1"/>
</dbReference>
<keyword evidence="2 5" id="KW-0690">Ribosome biogenesis</keyword>
<evidence type="ECO:0000256" key="4">
    <source>
        <dbReference type="ARBA" id="ARBA00022801"/>
    </source>
</evidence>
<evidence type="ECO:0000256" key="5">
    <source>
        <dbReference type="HAMAP-Rule" id="MF_00651"/>
    </source>
</evidence>
<evidence type="ECO:0000256" key="2">
    <source>
        <dbReference type="ARBA" id="ARBA00022517"/>
    </source>
</evidence>
<comment type="function">
    <text evidence="5">Could be a nuclease involved in processing of the 5'-end of pre-16S rRNA.</text>
</comment>
<dbReference type="EC" id="3.1.-.-" evidence="5"/>
<keyword evidence="3 5" id="KW-0540">Nuclease</keyword>
<organism evidence="7 8">
    <name type="scientific">Candidatus Magasanikbacteria bacterium CG10_big_fil_rev_8_21_14_0_10_40_10</name>
    <dbReference type="NCBI Taxonomy" id="1974648"/>
    <lineage>
        <taxon>Bacteria</taxon>
        <taxon>Candidatus Magasanikiibacteriota</taxon>
    </lineage>
</organism>
<dbReference type="SMART" id="SM00732">
    <property type="entry name" value="YqgFc"/>
    <property type="match status" value="1"/>
</dbReference>
<dbReference type="GO" id="GO:0005829">
    <property type="term" value="C:cytosol"/>
    <property type="evidence" value="ECO:0007669"/>
    <property type="project" value="TreeGrafter"/>
</dbReference>
<keyword evidence="4 5" id="KW-0378">Hydrolase</keyword>
<dbReference type="PANTHER" id="PTHR33317:SF4">
    <property type="entry name" value="POLYNUCLEOTIDYL TRANSFERASE, RIBONUCLEASE H-LIKE SUPERFAMILY PROTEIN"/>
    <property type="match status" value="1"/>
</dbReference>
<dbReference type="AlphaFoldDB" id="A0A2M6W564"/>
<dbReference type="InterPro" id="IPR037027">
    <property type="entry name" value="YqgF/RNaseH-like_dom_sf"/>
</dbReference>
<evidence type="ECO:0000256" key="1">
    <source>
        <dbReference type="ARBA" id="ARBA00022490"/>
    </source>
</evidence>
<comment type="caution">
    <text evidence="7">The sequence shown here is derived from an EMBL/GenBank/DDBJ whole genome shotgun (WGS) entry which is preliminary data.</text>
</comment>
<protein>
    <recommendedName>
        <fullName evidence="5">Putative pre-16S rRNA nuclease</fullName>
        <ecNumber evidence="5">3.1.-.-</ecNumber>
    </recommendedName>
</protein>
<dbReference type="SUPFAM" id="SSF53098">
    <property type="entry name" value="Ribonuclease H-like"/>
    <property type="match status" value="1"/>
</dbReference>
<name>A0A2M6W564_9BACT</name>
<keyword evidence="1 5" id="KW-0963">Cytoplasm</keyword>
<sequence>MNILAIDYGTKRIGLAKWNSTAKVVLPAGVVENIEQTVELIKINNIDLLVIGMPYALNSQTDNANMIRVKNFIIKLSELTQIKIEVFDERFSSQQADKMGGTVSRDEKSAMVILQNYLDKKNF</sequence>
<proteinExistence type="inferred from homology"/>
<dbReference type="PANTHER" id="PTHR33317">
    <property type="entry name" value="POLYNUCLEOTIDYL TRANSFERASE, RIBONUCLEASE H-LIKE SUPERFAMILY PROTEIN"/>
    <property type="match status" value="1"/>
</dbReference>
<dbReference type="HAMAP" id="MF_00651">
    <property type="entry name" value="Nuclease_YqgF"/>
    <property type="match status" value="1"/>
</dbReference>
<reference evidence="8" key="1">
    <citation type="submission" date="2017-09" db="EMBL/GenBank/DDBJ databases">
        <title>Depth-based differentiation of microbial function through sediment-hosted aquifers and enrichment of novel symbionts in the deep terrestrial subsurface.</title>
        <authorList>
            <person name="Probst A.J."/>
            <person name="Ladd B."/>
            <person name="Jarett J.K."/>
            <person name="Geller-Mcgrath D.E."/>
            <person name="Sieber C.M.K."/>
            <person name="Emerson J.B."/>
            <person name="Anantharaman K."/>
            <person name="Thomas B.C."/>
            <person name="Malmstrom R."/>
            <person name="Stieglmeier M."/>
            <person name="Klingl A."/>
            <person name="Woyke T."/>
            <person name="Ryan C.M."/>
            <person name="Banfield J.F."/>
        </authorList>
    </citation>
    <scope>NUCLEOTIDE SEQUENCE [LARGE SCALE GENOMIC DNA]</scope>
</reference>
<dbReference type="GO" id="GO:0000967">
    <property type="term" value="P:rRNA 5'-end processing"/>
    <property type="evidence" value="ECO:0007669"/>
    <property type="project" value="UniProtKB-UniRule"/>
</dbReference>
<evidence type="ECO:0000313" key="7">
    <source>
        <dbReference type="EMBL" id="PIT87947.1"/>
    </source>
</evidence>
<evidence type="ECO:0000256" key="3">
    <source>
        <dbReference type="ARBA" id="ARBA00022722"/>
    </source>
</evidence>
<dbReference type="GO" id="GO:0004518">
    <property type="term" value="F:nuclease activity"/>
    <property type="evidence" value="ECO:0007669"/>
    <property type="project" value="UniProtKB-KW"/>
</dbReference>
<dbReference type="Proteomes" id="UP000231183">
    <property type="component" value="Unassembled WGS sequence"/>
</dbReference>
<evidence type="ECO:0000313" key="8">
    <source>
        <dbReference type="Proteomes" id="UP000231183"/>
    </source>
</evidence>
<dbReference type="InterPro" id="IPR006641">
    <property type="entry name" value="YqgF/RNaseH-like_dom"/>
</dbReference>
<dbReference type="Gene3D" id="3.30.420.140">
    <property type="entry name" value="YqgF/RNase H-like domain"/>
    <property type="match status" value="1"/>
</dbReference>
<gene>
    <name evidence="7" type="ORF">COU31_00065</name>
</gene>
<dbReference type="NCBIfam" id="TIGR00250">
    <property type="entry name" value="RNAse_H_YqgF"/>
    <property type="match status" value="1"/>
</dbReference>
<dbReference type="GO" id="GO:0016788">
    <property type="term" value="F:hydrolase activity, acting on ester bonds"/>
    <property type="evidence" value="ECO:0007669"/>
    <property type="project" value="UniProtKB-UniRule"/>
</dbReference>
<comment type="subcellular location">
    <subcellularLocation>
        <location evidence="5">Cytoplasm</location>
    </subcellularLocation>
</comment>
<feature type="domain" description="YqgF/RNase H-like" evidence="6">
    <location>
        <begin position="1"/>
        <end position="96"/>
    </location>
</feature>
<accession>A0A2M6W564</accession>
<comment type="similarity">
    <text evidence="5">Belongs to the YqgF HJR family.</text>
</comment>
<dbReference type="EMBL" id="PFBX01000002">
    <property type="protein sequence ID" value="PIT87947.1"/>
    <property type="molecule type" value="Genomic_DNA"/>
</dbReference>
<dbReference type="InterPro" id="IPR012337">
    <property type="entry name" value="RNaseH-like_sf"/>
</dbReference>